<sequence length="80" mass="9115">MARKVRSVRVPETLEYLDLSGIVGECEKYLRDLESATMLKNEGNREAAKALLRSRQADLGRRVGHKILEACVEYGKKKHE</sequence>
<protein>
    <submittedName>
        <fullName evidence="1">Uncharacterized protein</fullName>
    </submittedName>
</protein>
<dbReference type="OrthoDB" id="5458817at2"/>
<dbReference type="EMBL" id="FUYA01000003">
    <property type="protein sequence ID" value="SKA70367.1"/>
    <property type="molecule type" value="Genomic_DNA"/>
</dbReference>
<accession>A0A1T4VZI7</accession>
<reference evidence="1 2" key="1">
    <citation type="submission" date="2017-02" db="EMBL/GenBank/DDBJ databases">
        <authorList>
            <person name="Peterson S.W."/>
        </authorList>
    </citation>
    <scope>NUCLEOTIDE SEQUENCE [LARGE SCALE GENOMIC DNA]</scope>
    <source>
        <strain evidence="1 2">DSM 18034</strain>
    </source>
</reference>
<keyword evidence="2" id="KW-1185">Reference proteome</keyword>
<evidence type="ECO:0000313" key="1">
    <source>
        <dbReference type="EMBL" id="SKA70367.1"/>
    </source>
</evidence>
<dbReference type="Proteomes" id="UP000189733">
    <property type="component" value="Unassembled WGS sequence"/>
</dbReference>
<organism evidence="1 2">
    <name type="scientific">Desulfobaculum bizertense DSM 18034</name>
    <dbReference type="NCBI Taxonomy" id="1121442"/>
    <lineage>
        <taxon>Bacteria</taxon>
        <taxon>Pseudomonadati</taxon>
        <taxon>Thermodesulfobacteriota</taxon>
        <taxon>Desulfovibrionia</taxon>
        <taxon>Desulfovibrionales</taxon>
        <taxon>Desulfovibrionaceae</taxon>
        <taxon>Desulfobaculum</taxon>
    </lineage>
</organism>
<dbReference type="RefSeq" id="WP_078684621.1">
    <property type="nucleotide sequence ID" value="NZ_FUYA01000003.1"/>
</dbReference>
<gene>
    <name evidence="1" type="ORF">SAMN02745702_01334</name>
</gene>
<proteinExistence type="predicted"/>
<evidence type="ECO:0000313" key="2">
    <source>
        <dbReference type="Proteomes" id="UP000189733"/>
    </source>
</evidence>
<dbReference type="AlphaFoldDB" id="A0A1T4VZI7"/>
<name>A0A1T4VZI7_9BACT</name>